<proteinExistence type="predicted"/>
<feature type="signal peptide" evidence="2">
    <location>
        <begin position="1"/>
        <end position="22"/>
    </location>
</feature>
<keyword evidence="1" id="KW-1133">Transmembrane helix</keyword>
<gene>
    <name evidence="3" type="ORF">CARUB_v10012673mg</name>
</gene>
<keyword evidence="2" id="KW-0732">Signal</keyword>
<evidence type="ECO:0000256" key="1">
    <source>
        <dbReference type="SAM" id="Phobius"/>
    </source>
</evidence>
<feature type="chain" id="PRO_5015101076" evidence="2">
    <location>
        <begin position="23"/>
        <end position="97"/>
    </location>
</feature>
<keyword evidence="1" id="KW-0472">Membrane</keyword>
<dbReference type="AlphaFoldDB" id="R0GLW8"/>
<reference evidence="4" key="1">
    <citation type="journal article" date="2013" name="Nat. Genet.">
        <title>The Capsella rubella genome and the genomic consequences of rapid mating system evolution.</title>
        <authorList>
            <person name="Slotte T."/>
            <person name="Hazzouri K.M."/>
            <person name="Agren J.A."/>
            <person name="Koenig D."/>
            <person name="Maumus F."/>
            <person name="Guo Y.L."/>
            <person name="Steige K."/>
            <person name="Platts A.E."/>
            <person name="Escobar J.S."/>
            <person name="Newman L.K."/>
            <person name="Wang W."/>
            <person name="Mandakova T."/>
            <person name="Vello E."/>
            <person name="Smith L.M."/>
            <person name="Henz S.R."/>
            <person name="Steffen J."/>
            <person name="Takuno S."/>
            <person name="Brandvain Y."/>
            <person name="Coop G."/>
            <person name="Andolfatto P."/>
            <person name="Hu T.T."/>
            <person name="Blanchette M."/>
            <person name="Clark R.M."/>
            <person name="Quesneville H."/>
            <person name="Nordborg M."/>
            <person name="Gaut B.S."/>
            <person name="Lysak M.A."/>
            <person name="Jenkins J."/>
            <person name="Grimwood J."/>
            <person name="Chapman J."/>
            <person name="Prochnik S."/>
            <person name="Shu S."/>
            <person name="Rokhsar D."/>
            <person name="Schmutz J."/>
            <person name="Weigel D."/>
            <person name="Wright S.I."/>
        </authorList>
    </citation>
    <scope>NUCLEOTIDE SEQUENCE [LARGE SCALE GENOMIC DNA]</scope>
    <source>
        <strain evidence="4">cv. Monte Gargano</strain>
    </source>
</reference>
<keyword evidence="1" id="KW-0812">Transmembrane</keyword>
<protein>
    <submittedName>
        <fullName evidence="3">Uncharacterized protein</fullName>
    </submittedName>
</protein>
<accession>R0GLW8</accession>
<dbReference type="EMBL" id="KB870805">
    <property type="protein sequence ID" value="EOA36772.1"/>
    <property type="molecule type" value="Genomic_DNA"/>
</dbReference>
<reference evidence="3" key="2">
    <citation type="journal article" date="2013" name="Nat. Genet.">
        <title>Genome sequencing of Capsella rubella.</title>
        <authorList>
            <person name="Schmutz J."/>
            <person name="Prochnik S."/>
            <person name="Nordborg M."/>
            <person name="Weigel D."/>
            <person name="Rokhsar D."/>
            <person name="Wright S."/>
        </authorList>
    </citation>
    <scope>NUCLEOTIDE SEQUENCE</scope>
</reference>
<evidence type="ECO:0000256" key="2">
    <source>
        <dbReference type="SAM" id="SignalP"/>
    </source>
</evidence>
<feature type="transmembrane region" description="Helical" evidence="1">
    <location>
        <begin position="46"/>
        <end position="73"/>
    </location>
</feature>
<name>R0GLW8_9BRAS</name>
<evidence type="ECO:0000313" key="3">
    <source>
        <dbReference type="EMBL" id="EOA36771.1"/>
    </source>
</evidence>
<dbReference type="eggNOG" id="KOG1558">
    <property type="taxonomic scope" value="Eukaryota"/>
</dbReference>
<dbReference type="Proteomes" id="UP000029121">
    <property type="component" value="Unassembled WGS sequence"/>
</dbReference>
<evidence type="ECO:0000313" key="4">
    <source>
        <dbReference type="Proteomes" id="UP000029121"/>
    </source>
</evidence>
<sequence length="97" mass="10973">MSRPLLFFFFFLYLVLVVPCISHETGADHDDDEAPPVKSSSDLKSKSLICVKIGCLVTIFVLMFISGVSPYFLKWSQEFLVLRTQFAGGVFCFMRPP</sequence>
<keyword evidence="4" id="KW-1185">Reference proteome</keyword>
<dbReference type="STRING" id="81985.R0GLW8"/>
<dbReference type="EMBL" id="KB870805">
    <property type="protein sequence ID" value="EOA36771.1"/>
    <property type="molecule type" value="Genomic_DNA"/>
</dbReference>
<organism evidence="3 4">
    <name type="scientific">Capsella rubella</name>
    <dbReference type="NCBI Taxonomy" id="81985"/>
    <lineage>
        <taxon>Eukaryota</taxon>
        <taxon>Viridiplantae</taxon>
        <taxon>Streptophyta</taxon>
        <taxon>Embryophyta</taxon>
        <taxon>Tracheophyta</taxon>
        <taxon>Spermatophyta</taxon>
        <taxon>Magnoliopsida</taxon>
        <taxon>eudicotyledons</taxon>
        <taxon>Gunneridae</taxon>
        <taxon>Pentapetalae</taxon>
        <taxon>rosids</taxon>
        <taxon>malvids</taxon>
        <taxon>Brassicales</taxon>
        <taxon>Brassicaceae</taxon>
        <taxon>Camelineae</taxon>
        <taxon>Capsella</taxon>
    </lineage>
</organism>